<dbReference type="SUPFAM" id="SSF50978">
    <property type="entry name" value="WD40 repeat-like"/>
    <property type="match status" value="1"/>
</dbReference>
<gene>
    <name evidence="1" type="ORF">DICVIV_00167</name>
</gene>
<reference evidence="2" key="2">
    <citation type="journal article" date="2016" name="Sci. Rep.">
        <title>Dictyocaulus viviparus genome, variome and transcriptome elucidate lungworm biology and support future intervention.</title>
        <authorList>
            <person name="McNulty S.N."/>
            <person name="Strube C."/>
            <person name="Rosa B.A."/>
            <person name="Martin J.C."/>
            <person name="Tyagi R."/>
            <person name="Choi Y.J."/>
            <person name="Wang Q."/>
            <person name="Hallsworth Pepin K."/>
            <person name="Zhang X."/>
            <person name="Ozersky P."/>
            <person name="Wilson R.K."/>
            <person name="Sternberg P.W."/>
            <person name="Gasser R.B."/>
            <person name="Mitreva M."/>
        </authorList>
    </citation>
    <scope>NUCLEOTIDE SEQUENCE [LARGE SCALE GENOMIC DNA]</scope>
    <source>
        <strain evidence="2">HannoverDv2000</strain>
    </source>
</reference>
<dbReference type="InterPro" id="IPR036322">
    <property type="entry name" value="WD40_repeat_dom_sf"/>
</dbReference>
<dbReference type="InterPro" id="IPR001680">
    <property type="entry name" value="WD40_rpt"/>
</dbReference>
<evidence type="ECO:0000313" key="1">
    <source>
        <dbReference type="EMBL" id="KJH53738.1"/>
    </source>
</evidence>
<protein>
    <submittedName>
        <fullName evidence="1">Uncharacterized protein</fullName>
    </submittedName>
</protein>
<dbReference type="OrthoDB" id="7668193at2759"/>
<keyword evidence="2" id="KW-1185">Reference proteome</keyword>
<dbReference type="EMBL" id="KN716150">
    <property type="protein sequence ID" value="KJH53738.1"/>
    <property type="molecule type" value="Genomic_DNA"/>
</dbReference>
<evidence type="ECO:0000313" key="2">
    <source>
        <dbReference type="Proteomes" id="UP000053766"/>
    </source>
</evidence>
<organism evidence="1 2">
    <name type="scientific">Dictyocaulus viviparus</name>
    <name type="common">Bovine lungworm</name>
    <dbReference type="NCBI Taxonomy" id="29172"/>
    <lineage>
        <taxon>Eukaryota</taxon>
        <taxon>Metazoa</taxon>
        <taxon>Ecdysozoa</taxon>
        <taxon>Nematoda</taxon>
        <taxon>Chromadorea</taxon>
        <taxon>Rhabditida</taxon>
        <taxon>Rhabditina</taxon>
        <taxon>Rhabditomorpha</taxon>
        <taxon>Strongyloidea</taxon>
        <taxon>Metastrongylidae</taxon>
        <taxon>Dictyocaulus</taxon>
    </lineage>
</organism>
<dbReference type="InterPro" id="IPR015943">
    <property type="entry name" value="WD40/YVTN_repeat-like_dom_sf"/>
</dbReference>
<sequence>MDVQRRRLVMSRPPPQPIFVHRGFSGGAVSCAVVRTANVDDEQRSITSVGILDDSIWIHVRNYAVIILTASDSPQTTLHLSHCGFCMASVIGPWLVYPDTINGKHYLKFWSRNFNNRKPVVLKDLPLVLVSADDVMFVGDEAGTLSQISSEEDSQKQVRLFSEPVFSMACSSSILACGSSKPPILMLAVDDILREQRKIYYPQTSQGVGSMAFSTSGKTLITGFWDGSIRAFSTRKLTVLLYLDFHKQTIPQLLWEKVNGEDMIIVVSKDEKLSLWKL</sequence>
<dbReference type="AlphaFoldDB" id="A0A0D8YA97"/>
<dbReference type="Gene3D" id="2.130.10.10">
    <property type="entry name" value="YVTN repeat-like/Quinoprotein amine dehydrogenase"/>
    <property type="match status" value="1"/>
</dbReference>
<accession>A0A0D8YA97</accession>
<reference evidence="1 2" key="1">
    <citation type="submission" date="2013-11" db="EMBL/GenBank/DDBJ databases">
        <title>Draft genome of the bovine lungworm Dictyocaulus viviparus.</title>
        <authorList>
            <person name="Mitreva M."/>
        </authorList>
    </citation>
    <scope>NUCLEOTIDE SEQUENCE [LARGE SCALE GENOMIC DNA]</scope>
    <source>
        <strain evidence="1 2">HannoverDv2000</strain>
    </source>
</reference>
<dbReference type="Proteomes" id="UP000053766">
    <property type="component" value="Unassembled WGS sequence"/>
</dbReference>
<dbReference type="SMART" id="SM00320">
    <property type="entry name" value="WD40"/>
    <property type="match status" value="2"/>
</dbReference>
<name>A0A0D8YA97_DICVI</name>
<dbReference type="STRING" id="29172.A0A0D8YA97"/>
<proteinExistence type="predicted"/>